<dbReference type="Pfam" id="PF16906">
    <property type="entry name" value="Ribosomal_L26"/>
    <property type="match status" value="1"/>
</dbReference>
<dbReference type="GO" id="GO:0019843">
    <property type="term" value="F:rRNA binding"/>
    <property type="evidence" value="ECO:0007669"/>
    <property type="project" value="UniProtKB-UniRule"/>
</dbReference>
<reference evidence="6" key="1">
    <citation type="journal article" date="2020" name="mSystems">
        <title>Genome- and Community-Level Interaction Insights into Carbon Utilization and Element Cycling Functions of Hydrothermarchaeota in Hydrothermal Sediment.</title>
        <authorList>
            <person name="Zhou Z."/>
            <person name="Liu Y."/>
            <person name="Xu W."/>
            <person name="Pan J."/>
            <person name="Luo Z.H."/>
            <person name="Li M."/>
        </authorList>
    </citation>
    <scope>NUCLEOTIDE SEQUENCE [LARGE SCALE GENOMIC DNA]</scope>
    <source>
        <strain evidence="7">SpSt-1109</strain>
        <strain evidence="6">SpSt-27</strain>
    </source>
</reference>
<comment type="similarity">
    <text evidence="1 4">Belongs to the universal ribosomal protein uL24 family.</text>
</comment>
<organism evidence="6">
    <name type="scientific">Ignisphaera aggregans</name>
    <dbReference type="NCBI Taxonomy" id="334771"/>
    <lineage>
        <taxon>Archaea</taxon>
        <taxon>Thermoproteota</taxon>
        <taxon>Thermoprotei</taxon>
        <taxon>Desulfurococcales</taxon>
        <taxon>Desulfurococcaceae</taxon>
        <taxon>Ignisphaera</taxon>
    </lineage>
</organism>
<evidence type="ECO:0000256" key="2">
    <source>
        <dbReference type="ARBA" id="ARBA00022980"/>
    </source>
</evidence>
<evidence type="ECO:0000256" key="4">
    <source>
        <dbReference type="HAMAP-Rule" id="MF_01326"/>
    </source>
</evidence>
<dbReference type="GO" id="GO:0003735">
    <property type="term" value="F:structural constituent of ribosome"/>
    <property type="evidence" value="ECO:0007669"/>
    <property type="project" value="UniProtKB-UniRule"/>
</dbReference>
<dbReference type="Pfam" id="PF00467">
    <property type="entry name" value="KOW"/>
    <property type="match status" value="1"/>
</dbReference>
<dbReference type="EMBL" id="DSLL01000042">
    <property type="protein sequence ID" value="HEH31417.1"/>
    <property type="molecule type" value="Genomic_DNA"/>
</dbReference>
<evidence type="ECO:0000313" key="6">
    <source>
        <dbReference type="EMBL" id="HEH31417.1"/>
    </source>
</evidence>
<dbReference type="GO" id="GO:0015934">
    <property type="term" value="C:large ribosomal subunit"/>
    <property type="evidence" value="ECO:0007669"/>
    <property type="project" value="UniProtKB-UniRule"/>
</dbReference>
<evidence type="ECO:0000313" key="7">
    <source>
        <dbReference type="EMBL" id="HHP92301.1"/>
    </source>
</evidence>
<dbReference type="InterPro" id="IPR014722">
    <property type="entry name" value="Rib_uL2_dom2"/>
</dbReference>
<dbReference type="AlphaFoldDB" id="A0A7J2TC25"/>
<evidence type="ECO:0000256" key="3">
    <source>
        <dbReference type="ARBA" id="ARBA00023274"/>
    </source>
</evidence>
<dbReference type="SUPFAM" id="SSF50104">
    <property type="entry name" value="Translation proteins SH3-like domain"/>
    <property type="match status" value="1"/>
</dbReference>
<dbReference type="InterPro" id="IPR005756">
    <property type="entry name" value="Ribosomal_uL24_euk/arc"/>
</dbReference>
<proteinExistence type="inferred from homology"/>
<dbReference type="InterPro" id="IPR005825">
    <property type="entry name" value="Ribosomal_uL24_CS"/>
</dbReference>
<dbReference type="HAMAP" id="MF_01326_A">
    <property type="entry name" value="Ribosomal_uL24_A"/>
    <property type="match status" value="1"/>
</dbReference>
<keyword evidence="4" id="KW-0694">RNA-binding</keyword>
<comment type="function">
    <text evidence="4">One of two assembly initiator proteins, it binds directly to the 5'-end of the 23S rRNA, where it nucleates assembly of the 50S subunit.</text>
</comment>
<dbReference type="SMART" id="SM00739">
    <property type="entry name" value="KOW"/>
    <property type="match status" value="1"/>
</dbReference>
<comment type="function">
    <text evidence="4">Located at the polypeptide exit tunnel on the outside of the subunit.</text>
</comment>
<name>A0A7J2TC25_9CREN</name>
<gene>
    <name evidence="4" type="primary">rpl24</name>
    <name evidence="7" type="ORF">ENM70_01555</name>
    <name evidence="6" type="ORF">ENP99_04855</name>
</gene>
<accession>A0A7J2TC25</accession>
<keyword evidence="3 4" id="KW-0687">Ribonucleoprotein</keyword>
<dbReference type="GO" id="GO:0006412">
    <property type="term" value="P:translation"/>
    <property type="evidence" value="ECO:0007669"/>
    <property type="project" value="UniProtKB-UniRule"/>
</dbReference>
<evidence type="ECO:0000256" key="1">
    <source>
        <dbReference type="ARBA" id="ARBA00010618"/>
    </source>
</evidence>
<dbReference type="PANTHER" id="PTHR11143">
    <property type="entry name" value="60S RIBOSOMAL PROTEIN L26 FAMILY MEMBER"/>
    <property type="match status" value="1"/>
</dbReference>
<comment type="caution">
    <text evidence="6">The sequence shown here is derived from an EMBL/GenBank/DDBJ whole genome shotgun (WGS) entry which is preliminary data.</text>
</comment>
<dbReference type="InterPro" id="IPR005824">
    <property type="entry name" value="KOW"/>
</dbReference>
<dbReference type="InterPro" id="IPR008991">
    <property type="entry name" value="Translation_prot_SH3-like_sf"/>
</dbReference>
<keyword evidence="4" id="KW-0699">rRNA-binding</keyword>
<sequence length="146" mass="16995">MELKSKQPKKQRRSIFNLSLNLRWRLLTAPLSKELRKELGIKRLHVRKGDVVRIVKGDWKGHEGKVVEVDIKRCKIFIEGVTIKKADGTDVFYPIHPSKVAIVKLGEVDDVRRKIIERRQKAREELVKVGKAKPLNEEQMRLLKTV</sequence>
<feature type="domain" description="KOW" evidence="5">
    <location>
        <begin position="45"/>
        <end position="72"/>
    </location>
</feature>
<protein>
    <recommendedName>
        <fullName evidence="4">Large ribosomal subunit protein uL24</fullName>
    </recommendedName>
</protein>
<dbReference type="CDD" id="cd06089">
    <property type="entry name" value="KOW_RPL26"/>
    <property type="match status" value="1"/>
</dbReference>
<evidence type="ECO:0000259" key="5">
    <source>
        <dbReference type="SMART" id="SM00739"/>
    </source>
</evidence>
<dbReference type="InterPro" id="IPR041988">
    <property type="entry name" value="Ribosomal_uL24_KOW"/>
</dbReference>
<dbReference type="NCBIfam" id="TIGR01080">
    <property type="entry name" value="rplX_A_E"/>
    <property type="match status" value="1"/>
</dbReference>
<dbReference type="EMBL" id="DRYU01000034">
    <property type="protein sequence ID" value="HHP92301.1"/>
    <property type="molecule type" value="Genomic_DNA"/>
</dbReference>
<comment type="subunit">
    <text evidence="4">Part of the 50S ribosomal subunit.</text>
</comment>
<dbReference type="PROSITE" id="PS01108">
    <property type="entry name" value="RIBOSOMAL_L24"/>
    <property type="match status" value="1"/>
</dbReference>
<dbReference type="Gene3D" id="2.30.30.30">
    <property type="match status" value="1"/>
</dbReference>
<keyword evidence="2 4" id="KW-0689">Ribosomal protein</keyword>